<gene>
    <name evidence="2" type="ORF">SOCE836_067120</name>
</gene>
<dbReference type="AlphaFoldDB" id="A0A4P2QWF1"/>
<name>A0A4P2QWF1_SORCE</name>
<dbReference type="EMBL" id="CP012672">
    <property type="protein sequence ID" value="AUX34538.1"/>
    <property type="molecule type" value="Genomic_DNA"/>
</dbReference>
<feature type="compositionally biased region" description="Low complexity" evidence="1">
    <location>
        <begin position="1"/>
        <end position="11"/>
    </location>
</feature>
<feature type="region of interest" description="Disordered" evidence="1">
    <location>
        <begin position="1"/>
        <end position="40"/>
    </location>
</feature>
<evidence type="ECO:0000256" key="1">
    <source>
        <dbReference type="SAM" id="MobiDB-lite"/>
    </source>
</evidence>
<reference evidence="2 3" key="1">
    <citation type="submission" date="2015-09" db="EMBL/GenBank/DDBJ databases">
        <title>Sorangium comparison.</title>
        <authorList>
            <person name="Zaburannyi N."/>
            <person name="Bunk B."/>
            <person name="Overmann J."/>
            <person name="Mueller R."/>
        </authorList>
    </citation>
    <scope>NUCLEOTIDE SEQUENCE [LARGE SCALE GENOMIC DNA]</scope>
    <source>
        <strain evidence="2 3">So ce836</strain>
    </source>
</reference>
<evidence type="ECO:0000313" key="2">
    <source>
        <dbReference type="EMBL" id="AUX34538.1"/>
    </source>
</evidence>
<evidence type="ECO:0008006" key="4">
    <source>
        <dbReference type="Google" id="ProtNLM"/>
    </source>
</evidence>
<protein>
    <recommendedName>
        <fullName evidence="4">Porin</fullName>
    </recommendedName>
</protein>
<dbReference type="InterPro" id="IPR023614">
    <property type="entry name" value="Porin_dom_sf"/>
</dbReference>
<proteinExistence type="predicted"/>
<accession>A0A4P2QWF1</accession>
<feature type="compositionally biased region" description="Pro residues" evidence="1">
    <location>
        <begin position="25"/>
        <end position="40"/>
    </location>
</feature>
<evidence type="ECO:0000313" key="3">
    <source>
        <dbReference type="Proteomes" id="UP000295497"/>
    </source>
</evidence>
<dbReference type="Gene3D" id="2.40.160.10">
    <property type="entry name" value="Porin"/>
    <property type="match status" value="1"/>
</dbReference>
<sequence length="454" mass="48394">MTQLPTGTQAPATPPPMAGTGPAAAAPPPAPPAESAKPPVPAAVPVTSKFKATVYGMAEFDIMHDSTQSFGESVGATVIQREDTYAGTHGRTHFTTRNSRLGVKVSAPEYEGIKATAVLELDFFGNQPPTVSEASLVSNGTFRLRQANIKVESDYVDVVIGQTYHLFGWQPFFFPATTSFFPVMNQVFGRMPQLRVGHTFKSDPVNFELAAAAVKPPQRDSEIPDIQAGLRFGVNGWKGIHTLGAGGMLIDPLTIGVSGALRHFKVAEHTAAPIYSRSATGYGISVDALIPIIPASALDDPGNALTLTGSFFSGTGIADMVGVANNVPNPPLPDGAAYTPNIDNGLAVYDANGNLKTIGWRGMMVGLQYYLPPSGRVSISANYTQGWSDRITAENGYSALRTAFSESRYIDGNLFVDITPAVRAGLSFQRSEQTFADDVTATNERFKLSLYSFF</sequence>
<organism evidence="2 3">
    <name type="scientific">Sorangium cellulosum</name>
    <name type="common">Polyangium cellulosum</name>
    <dbReference type="NCBI Taxonomy" id="56"/>
    <lineage>
        <taxon>Bacteria</taxon>
        <taxon>Pseudomonadati</taxon>
        <taxon>Myxococcota</taxon>
        <taxon>Polyangia</taxon>
        <taxon>Polyangiales</taxon>
        <taxon>Polyangiaceae</taxon>
        <taxon>Sorangium</taxon>
    </lineage>
</organism>
<dbReference type="Proteomes" id="UP000295497">
    <property type="component" value="Chromosome"/>
</dbReference>
<dbReference type="SUPFAM" id="SSF56935">
    <property type="entry name" value="Porins"/>
    <property type="match status" value="1"/>
</dbReference>